<organism evidence="4 5">
    <name type="scientific">Turnera subulata</name>
    <dbReference type="NCBI Taxonomy" id="218843"/>
    <lineage>
        <taxon>Eukaryota</taxon>
        <taxon>Viridiplantae</taxon>
        <taxon>Streptophyta</taxon>
        <taxon>Embryophyta</taxon>
        <taxon>Tracheophyta</taxon>
        <taxon>Spermatophyta</taxon>
        <taxon>Magnoliopsida</taxon>
        <taxon>eudicotyledons</taxon>
        <taxon>Gunneridae</taxon>
        <taxon>Pentapetalae</taxon>
        <taxon>rosids</taxon>
        <taxon>fabids</taxon>
        <taxon>Malpighiales</taxon>
        <taxon>Passifloraceae</taxon>
        <taxon>Turnera</taxon>
    </lineage>
</organism>
<dbReference type="InterPro" id="IPR000504">
    <property type="entry name" value="RRM_dom"/>
</dbReference>
<evidence type="ECO:0000256" key="2">
    <source>
        <dbReference type="PROSITE-ProRule" id="PRU00176"/>
    </source>
</evidence>
<accession>A0A9Q0F041</accession>
<dbReference type="SMART" id="SM00360">
    <property type="entry name" value="RRM"/>
    <property type="match status" value="1"/>
</dbReference>
<dbReference type="InterPro" id="IPR052462">
    <property type="entry name" value="SLIRP/GR-RBP-like"/>
</dbReference>
<keyword evidence="5" id="KW-1185">Reference proteome</keyword>
<evidence type="ECO:0000256" key="1">
    <source>
        <dbReference type="ARBA" id="ARBA00022884"/>
    </source>
</evidence>
<dbReference type="InterPro" id="IPR012677">
    <property type="entry name" value="Nucleotide-bd_a/b_plait_sf"/>
</dbReference>
<reference evidence="4" key="2">
    <citation type="journal article" date="2023" name="Plants (Basel)">
        <title>Annotation of the Turnera subulata (Passifloraceae) Draft Genome Reveals the S-Locus Evolved after the Divergence of Turneroideae from Passifloroideae in a Stepwise Manner.</title>
        <authorList>
            <person name="Henning P.M."/>
            <person name="Roalson E.H."/>
            <person name="Mir W."/>
            <person name="McCubbin A.G."/>
            <person name="Shore J.S."/>
        </authorList>
    </citation>
    <scope>NUCLEOTIDE SEQUENCE</scope>
    <source>
        <strain evidence="4">F60SS</strain>
    </source>
</reference>
<dbReference type="InterPro" id="IPR048289">
    <property type="entry name" value="RRM2_NsCP33-like"/>
</dbReference>
<evidence type="ECO:0000313" key="5">
    <source>
        <dbReference type="Proteomes" id="UP001141552"/>
    </source>
</evidence>
<feature type="domain" description="RRM" evidence="3">
    <location>
        <begin position="107"/>
        <end position="185"/>
    </location>
</feature>
<dbReference type="GO" id="GO:0003723">
    <property type="term" value="F:RNA binding"/>
    <property type="evidence" value="ECO:0007669"/>
    <property type="project" value="UniProtKB-UniRule"/>
</dbReference>
<dbReference type="Proteomes" id="UP001141552">
    <property type="component" value="Unassembled WGS sequence"/>
</dbReference>
<dbReference type="CDD" id="cd21608">
    <property type="entry name" value="RRM2_NsCP33_like"/>
    <property type="match status" value="1"/>
</dbReference>
<dbReference type="PROSITE" id="PS50102">
    <property type="entry name" value="RRM"/>
    <property type="match status" value="1"/>
</dbReference>
<evidence type="ECO:0000259" key="3">
    <source>
        <dbReference type="PROSITE" id="PS50102"/>
    </source>
</evidence>
<dbReference type="AlphaFoldDB" id="A0A9Q0F041"/>
<dbReference type="Gene3D" id="3.30.70.330">
    <property type="match status" value="1"/>
</dbReference>
<name>A0A9Q0F041_9ROSI</name>
<dbReference type="SUPFAM" id="SSF54928">
    <property type="entry name" value="RNA-binding domain, RBD"/>
    <property type="match status" value="1"/>
</dbReference>
<sequence>MLPLKFPQFKIGAYMKLLERNQGGVCHGCNCRVESNFWKRMRMVYSYFLLIVVLSRTCKPILRGFLRGSRLLGLLPQHVRMQCQKLDVITLSRHVLPRKMLTSASSSKLFVGGLCYDTNETVLKEAFRQHGEIIEVKVICDRVSGKSKGYGFVHFTTEDAASSALKAMDGQFLEGRNIRVQYAHKN</sequence>
<keyword evidence="1 2" id="KW-0694">RNA-binding</keyword>
<evidence type="ECO:0000313" key="4">
    <source>
        <dbReference type="EMBL" id="KAJ4822132.1"/>
    </source>
</evidence>
<reference evidence="4" key="1">
    <citation type="submission" date="2022-02" db="EMBL/GenBank/DDBJ databases">
        <authorList>
            <person name="Henning P.M."/>
            <person name="McCubbin A.G."/>
            <person name="Shore J.S."/>
        </authorList>
    </citation>
    <scope>NUCLEOTIDE SEQUENCE</scope>
    <source>
        <strain evidence="4">F60SS</strain>
        <tissue evidence="4">Leaves</tissue>
    </source>
</reference>
<protein>
    <recommendedName>
        <fullName evidence="3">RRM domain-containing protein</fullName>
    </recommendedName>
</protein>
<comment type="caution">
    <text evidence="4">The sequence shown here is derived from an EMBL/GenBank/DDBJ whole genome shotgun (WGS) entry which is preliminary data.</text>
</comment>
<dbReference type="EMBL" id="JAKUCV010007751">
    <property type="protein sequence ID" value="KAJ4822132.1"/>
    <property type="molecule type" value="Genomic_DNA"/>
</dbReference>
<dbReference type="Pfam" id="PF00076">
    <property type="entry name" value="RRM_1"/>
    <property type="match status" value="1"/>
</dbReference>
<gene>
    <name evidence="4" type="ORF">Tsubulata_027667</name>
</gene>
<dbReference type="FunFam" id="3.30.70.330:FF:000714">
    <property type="entry name" value="Glycine-rich RNA-binding protein 2, mitochondrial"/>
    <property type="match status" value="1"/>
</dbReference>
<proteinExistence type="predicted"/>
<dbReference type="InterPro" id="IPR035979">
    <property type="entry name" value="RBD_domain_sf"/>
</dbReference>
<dbReference type="PANTHER" id="PTHR48027">
    <property type="entry name" value="HETEROGENEOUS NUCLEAR RIBONUCLEOPROTEIN 87F-RELATED"/>
    <property type="match status" value="1"/>
</dbReference>
<dbReference type="OrthoDB" id="439808at2759"/>